<feature type="domain" description="YgjP-like metallopeptidase" evidence="1">
    <location>
        <begin position="28"/>
        <end position="237"/>
    </location>
</feature>
<gene>
    <name evidence="2" type="ORF">A2W05_01680</name>
</gene>
<dbReference type="InterPro" id="IPR002725">
    <property type="entry name" value="YgjP-like_metallopeptidase"/>
</dbReference>
<dbReference type="InterPro" id="IPR053136">
    <property type="entry name" value="UTP_pyrophosphatase-like"/>
</dbReference>
<reference evidence="2 3" key="1">
    <citation type="journal article" date="2016" name="Nat. Commun.">
        <title>Thousands of microbial genomes shed light on interconnected biogeochemical processes in an aquifer system.</title>
        <authorList>
            <person name="Anantharaman K."/>
            <person name="Brown C.T."/>
            <person name="Hug L.A."/>
            <person name="Sharon I."/>
            <person name="Castelle C.J."/>
            <person name="Probst A.J."/>
            <person name="Thomas B.C."/>
            <person name="Singh A."/>
            <person name="Wilkins M.J."/>
            <person name="Karaoz U."/>
            <person name="Brodie E.L."/>
            <person name="Williams K.H."/>
            <person name="Hubbard S.S."/>
            <person name="Banfield J.F."/>
        </authorList>
    </citation>
    <scope>NUCLEOTIDE SEQUENCE [LARGE SCALE GENOMIC DNA]</scope>
</reference>
<evidence type="ECO:0000259" key="1">
    <source>
        <dbReference type="Pfam" id="PF01863"/>
    </source>
</evidence>
<dbReference type="Pfam" id="PF01863">
    <property type="entry name" value="YgjP-like"/>
    <property type="match status" value="1"/>
</dbReference>
<name>A0A1F7S0Q5_9BACT</name>
<evidence type="ECO:0000313" key="2">
    <source>
        <dbReference type="EMBL" id="OGL46878.1"/>
    </source>
</evidence>
<dbReference type="EMBL" id="MGDE01000069">
    <property type="protein sequence ID" value="OGL46878.1"/>
    <property type="molecule type" value="Genomic_DNA"/>
</dbReference>
<dbReference type="PANTHER" id="PTHR30399:SF1">
    <property type="entry name" value="UTP PYROPHOSPHATASE"/>
    <property type="match status" value="1"/>
</dbReference>
<comment type="caution">
    <text evidence="2">The sequence shown here is derived from an EMBL/GenBank/DDBJ whole genome shotgun (WGS) entry which is preliminary data.</text>
</comment>
<organism evidence="2 3">
    <name type="scientific">Candidatus Schekmanbacteria bacterium RBG_16_38_10</name>
    <dbReference type="NCBI Taxonomy" id="1817879"/>
    <lineage>
        <taxon>Bacteria</taxon>
        <taxon>Candidatus Schekmaniibacteriota</taxon>
    </lineage>
</organism>
<proteinExistence type="predicted"/>
<dbReference type="Gene3D" id="3.30.2010.10">
    <property type="entry name" value="Metalloproteases ('zincins'), catalytic domain"/>
    <property type="match status" value="1"/>
</dbReference>
<dbReference type="CDD" id="cd07344">
    <property type="entry name" value="M48_yhfN_like"/>
    <property type="match status" value="1"/>
</dbReference>
<dbReference type="AlphaFoldDB" id="A0A1F7S0Q5"/>
<protein>
    <recommendedName>
        <fullName evidence="1">YgjP-like metallopeptidase domain-containing protein</fullName>
    </recommendedName>
</protein>
<accession>A0A1F7S0Q5</accession>
<dbReference type="PANTHER" id="PTHR30399">
    <property type="entry name" value="UNCHARACTERIZED PROTEIN YGJP"/>
    <property type="match status" value="1"/>
</dbReference>
<evidence type="ECO:0000313" key="3">
    <source>
        <dbReference type="Proteomes" id="UP000178797"/>
    </source>
</evidence>
<sequence>MISSKSKEYSFKFGREQIRVALSFKERKTLKISVHPDKTVTVGAPKGKKLHDVLARVKERVPWIIRQRNYFERFQPLLTQRQYVCGESYYYLGRQYRLKVCKDSEKSVKLIGKFINVYTPHANNSSETRDLLEDWYKRHAEVIFSQRLDLYNKVIKRLNVIHPEIRIRHMKKRWGSCSKSGAIVLNTELVKAPLHCIDYVIMHEICHLKNRPHNNRFYKLLEKHMPDWKQRKERLEKVII</sequence>
<dbReference type="Proteomes" id="UP000178797">
    <property type="component" value="Unassembled WGS sequence"/>
</dbReference>